<accession>A0AC35U2W5</accession>
<protein>
    <submittedName>
        <fullName evidence="2">Serpentine Receptor, class T</fullName>
    </submittedName>
</protein>
<organism evidence="1 2">
    <name type="scientific">Rhabditophanes sp. KR3021</name>
    <dbReference type="NCBI Taxonomy" id="114890"/>
    <lineage>
        <taxon>Eukaryota</taxon>
        <taxon>Metazoa</taxon>
        <taxon>Ecdysozoa</taxon>
        <taxon>Nematoda</taxon>
        <taxon>Chromadorea</taxon>
        <taxon>Rhabditida</taxon>
        <taxon>Tylenchina</taxon>
        <taxon>Panagrolaimomorpha</taxon>
        <taxon>Strongyloidoidea</taxon>
        <taxon>Alloionematidae</taxon>
        <taxon>Rhabditophanes</taxon>
    </lineage>
</organism>
<proteinExistence type="predicted"/>
<evidence type="ECO:0000313" key="2">
    <source>
        <dbReference type="WBParaSite" id="RSKR_0000724050.1"/>
    </source>
</evidence>
<name>A0AC35U2W5_9BILA</name>
<dbReference type="WBParaSite" id="RSKR_0000724050.1">
    <property type="protein sequence ID" value="RSKR_0000724050.1"/>
    <property type="gene ID" value="RSKR_0000724050"/>
</dbReference>
<evidence type="ECO:0000313" key="1">
    <source>
        <dbReference type="Proteomes" id="UP000095286"/>
    </source>
</evidence>
<dbReference type="Proteomes" id="UP000095286">
    <property type="component" value="Unplaced"/>
</dbReference>
<sequence length="350" mass="40262">MTHVFMDNVQIYAMIKNYSLFYFLTTKSILNCTMFPKEQVDQIMLDNKNIKFGVTYIVVALFCLCVHIPCLIALFEKHHRKHLCFKILISIAVFDLISIVNVGLISGVFACMGMVACSAPTFMLISGAVTYTFFVSHTTATIFLVLTRVIEIWNHLYIERLFGDIKIYLWVFPLSMYVFYIVMFTQPMTFSSVILTWTFDPLVGMDLPGHKIVGSIAHTFNNAFYIISTITMYVVLIGIYLKKTSSSSIHNQNQTVRLTVQIFIIGIVDSITCTIFILIDFIPMETNFYVYANLMWLFQHVVQSLILTIFNKNIRRTIKSNILGPEKTNIKTIIQPKRDSFIFKTKISPK</sequence>
<reference evidence="2" key="1">
    <citation type="submission" date="2016-11" db="UniProtKB">
        <authorList>
            <consortium name="WormBaseParasite"/>
        </authorList>
    </citation>
    <scope>IDENTIFICATION</scope>
    <source>
        <strain evidence="2">KR3021</strain>
    </source>
</reference>